<name>G3MB79_9CAUD</name>
<protein>
    <submittedName>
        <fullName evidence="1">Gp9</fullName>
    </submittedName>
</protein>
<sequence>MTRLKKIKQLEGKSSSKLSKVAAAMYDIETEILNSGDAIGISARTVNWKPWFQVYIEYGTGTSSFYDGPDADRAFGVYKDLLLAFKGVKAAENFAKNISKYEKQLEMFTNSPGNKGLDNYYHNLLLKRPSFLGYF</sequence>
<organism evidence="1 2">
    <name type="scientific">Bacillus phage G</name>
    <dbReference type="NCBI Taxonomy" id="2884420"/>
    <lineage>
        <taxon>Viruses</taxon>
        <taxon>Duplodnaviria</taxon>
        <taxon>Heunggongvirae</taxon>
        <taxon>Uroviricota</taxon>
        <taxon>Caudoviricetes</taxon>
        <taxon>Donellivirus</taxon>
        <taxon>Donellivirus gee</taxon>
    </lineage>
</organism>
<proteinExistence type="predicted"/>
<dbReference type="KEGG" id="vg:18563228"/>
<evidence type="ECO:0000313" key="2">
    <source>
        <dbReference type="Proteomes" id="UP000009273"/>
    </source>
</evidence>
<accession>G3MB79</accession>
<dbReference type="GeneID" id="18563228"/>
<evidence type="ECO:0000313" key="1">
    <source>
        <dbReference type="EMBL" id="AEO93280.1"/>
    </source>
</evidence>
<gene>
    <name evidence="1" type="primary">9</name>
    <name evidence="1" type="ORF">G_9</name>
</gene>
<dbReference type="RefSeq" id="YP_009015320.1">
    <property type="nucleotide sequence ID" value="NC_023719.1"/>
</dbReference>
<dbReference type="EMBL" id="JN638751">
    <property type="protein sequence ID" value="AEO93280.1"/>
    <property type="molecule type" value="Genomic_DNA"/>
</dbReference>
<keyword evidence="2" id="KW-1185">Reference proteome</keyword>
<reference evidence="1 2" key="1">
    <citation type="submission" date="2011-09" db="EMBL/GenBank/DDBJ databases">
        <authorList>
            <person name="Pope W.H."/>
            <person name="Pedulla M.L."/>
            <person name="Ford M.E."/>
            <person name="Peebles C.L."/>
            <person name="Hatfull G.H."/>
            <person name="Hendrix R.W."/>
        </authorList>
    </citation>
    <scope>NUCLEOTIDE SEQUENCE [LARGE SCALE GENOMIC DNA]</scope>
    <source>
        <strain evidence="1">G</strain>
    </source>
</reference>
<dbReference type="Proteomes" id="UP000009273">
    <property type="component" value="Segment"/>
</dbReference>